<dbReference type="EMBL" id="UZAU01000813">
    <property type="status" value="NOT_ANNOTATED_CDS"/>
    <property type="molecule type" value="Genomic_DNA"/>
</dbReference>
<evidence type="ECO:0000256" key="1">
    <source>
        <dbReference type="SAM" id="MobiDB-lite"/>
    </source>
</evidence>
<accession>A0A803QQV6</accession>
<dbReference type="Gramene" id="evm.model.10.897">
    <property type="protein sequence ID" value="cds.evm.model.10.897"/>
    <property type="gene ID" value="evm.TU.10.897"/>
</dbReference>
<feature type="compositionally biased region" description="Pro residues" evidence="1">
    <location>
        <begin position="74"/>
        <end position="85"/>
    </location>
</feature>
<evidence type="ECO:0000313" key="3">
    <source>
        <dbReference type="Proteomes" id="UP000596661"/>
    </source>
</evidence>
<dbReference type="EnsemblPlants" id="evm.model.10.897">
    <property type="protein sequence ID" value="cds.evm.model.10.897"/>
    <property type="gene ID" value="evm.TU.10.897"/>
</dbReference>
<organism evidence="2 3">
    <name type="scientific">Cannabis sativa</name>
    <name type="common">Hemp</name>
    <name type="synonym">Marijuana</name>
    <dbReference type="NCBI Taxonomy" id="3483"/>
    <lineage>
        <taxon>Eukaryota</taxon>
        <taxon>Viridiplantae</taxon>
        <taxon>Streptophyta</taxon>
        <taxon>Embryophyta</taxon>
        <taxon>Tracheophyta</taxon>
        <taxon>Spermatophyta</taxon>
        <taxon>Magnoliopsida</taxon>
        <taxon>eudicotyledons</taxon>
        <taxon>Gunneridae</taxon>
        <taxon>Pentapetalae</taxon>
        <taxon>rosids</taxon>
        <taxon>fabids</taxon>
        <taxon>Rosales</taxon>
        <taxon>Cannabaceae</taxon>
        <taxon>Cannabis</taxon>
    </lineage>
</organism>
<proteinExistence type="predicted"/>
<feature type="compositionally biased region" description="Basic and acidic residues" evidence="1">
    <location>
        <begin position="87"/>
        <end position="96"/>
    </location>
</feature>
<name>A0A803QQV6_CANSA</name>
<keyword evidence="3" id="KW-1185">Reference proteome</keyword>
<sequence length="96" mass="10456">MVNTIRTLVAPSSSLNRHQDPWTEDPDTQVLVTTRMCMNTADVVNRTTTTGATSLATIVSQDDRSISVDLNSRPPSPWKDPPQAPPTKERILGGTP</sequence>
<dbReference type="Proteomes" id="UP000596661">
    <property type="component" value="Unassembled WGS sequence"/>
</dbReference>
<protein>
    <submittedName>
        <fullName evidence="2">Uncharacterized protein</fullName>
    </submittedName>
</protein>
<evidence type="ECO:0000313" key="2">
    <source>
        <dbReference type="EnsemblPlants" id="cds.evm.model.10.897"/>
    </source>
</evidence>
<reference evidence="2" key="1">
    <citation type="submission" date="2021-03" db="UniProtKB">
        <authorList>
            <consortium name="EnsemblPlants"/>
        </authorList>
    </citation>
    <scope>IDENTIFICATION</scope>
</reference>
<feature type="region of interest" description="Disordered" evidence="1">
    <location>
        <begin position="65"/>
        <end position="96"/>
    </location>
</feature>
<feature type="region of interest" description="Disordered" evidence="1">
    <location>
        <begin position="1"/>
        <end position="25"/>
    </location>
</feature>
<dbReference type="AlphaFoldDB" id="A0A803QQV6"/>
<feature type="compositionally biased region" description="Polar residues" evidence="1">
    <location>
        <begin position="1"/>
        <end position="16"/>
    </location>
</feature>